<protein>
    <submittedName>
        <fullName evidence="2">Uncharacterized protein</fullName>
    </submittedName>
</protein>
<name>A0A1X7V7D3_AMPQE</name>
<dbReference type="AlphaFoldDB" id="A0A1X7V7D3"/>
<proteinExistence type="predicted"/>
<evidence type="ECO:0000256" key="1">
    <source>
        <dbReference type="SAM" id="MobiDB-lite"/>
    </source>
</evidence>
<accession>A0A1X7V7D3</accession>
<organism evidence="2">
    <name type="scientific">Amphimedon queenslandica</name>
    <name type="common">Sponge</name>
    <dbReference type="NCBI Taxonomy" id="400682"/>
    <lineage>
        <taxon>Eukaryota</taxon>
        <taxon>Metazoa</taxon>
        <taxon>Porifera</taxon>
        <taxon>Demospongiae</taxon>
        <taxon>Heteroscleromorpha</taxon>
        <taxon>Haplosclerida</taxon>
        <taxon>Niphatidae</taxon>
        <taxon>Amphimedon</taxon>
    </lineage>
</organism>
<feature type="region of interest" description="Disordered" evidence="1">
    <location>
        <begin position="24"/>
        <end position="49"/>
    </location>
</feature>
<reference evidence="2" key="1">
    <citation type="submission" date="2017-05" db="UniProtKB">
        <authorList>
            <consortium name="EnsemblMetazoa"/>
        </authorList>
    </citation>
    <scope>IDENTIFICATION</scope>
</reference>
<evidence type="ECO:0000313" key="2">
    <source>
        <dbReference type="EnsemblMetazoa" id="Aqu2.1.35422_001"/>
    </source>
</evidence>
<dbReference type="InParanoid" id="A0A1X7V7D3"/>
<sequence length="93" mass="10966">MYSMYEPGSKINLWTERKNDPFGPCKDFNDETDTAQKAKKRKRGESNQASDVILSEECDTIFQQLKEKHHKMESPKVWLWAKLIDSGRHESYE</sequence>
<dbReference type="EnsemblMetazoa" id="Aqu2.1.35422_001">
    <property type="protein sequence ID" value="Aqu2.1.35422_001"/>
    <property type="gene ID" value="Aqu2.1.35422"/>
</dbReference>